<dbReference type="InterPro" id="IPR001594">
    <property type="entry name" value="Palmitoyltrfase_DHHC"/>
</dbReference>
<evidence type="ECO:0000256" key="9">
    <source>
        <dbReference type="ARBA" id="ARBA00048048"/>
    </source>
</evidence>
<name>A0A0P4W4X6_SCYOL</name>
<keyword evidence="3 10" id="KW-0812">Transmembrane</keyword>
<dbReference type="SUPFAM" id="SSF81995">
    <property type="entry name" value="beta-sandwich domain of Sec23/24"/>
    <property type="match status" value="1"/>
</dbReference>
<dbReference type="GO" id="GO:0005794">
    <property type="term" value="C:Golgi apparatus"/>
    <property type="evidence" value="ECO:0007669"/>
    <property type="project" value="TreeGrafter"/>
</dbReference>
<dbReference type="GO" id="GO:0006888">
    <property type="term" value="P:endoplasmic reticulum to Golgi vesicle-mediated transport"/>
    <property type="evidence" value="ECO:0007669"/>
    <property type="project" value="InterPro"/>
</dbReference>
<feature type="domain" description="Palmitoyltransferase DHHC" evidence="11">
    <location>
        <begin position="105"/>
        <end position="176"/>
    </location>
</feature>
<dbReference type="EMBL" id="GDRN01089419">
    <property type="protein sequence ID" value="JAI60671.1"/>
    <property type="molecule type" value="Transcribed_RNA"/>
</dbReference>
<evidence type="ECO:0000256" key="7">
    <source>
        <dbReference type="ARBA" id="ARBA00023288"/>
    </source>
</evidence>
<dbReference type="EC" id="2.3.1.225" evidence="10"/>
<evidence type="ECO:0000256" key="1">
    <source>
        <dbReference type="ARBA" id="ARBA00004127"/>
    </source>
</evidence>
<dbReference type="GO" id="GO:0006886">
    <property type="term" value="P:intracellular protein transport"/>
    <property type="evidence" value="ECO:0007669"/>
    <property type="project" value="InterPro"/>
</dbReference>
<proteinExistence type="inferred from homology"/>
<keyword evidence="4 10" id="KW-1133">Transmembrane helix</keyword>
<dbReference type="SUPFAM" id="SSF82919">
    <property type="entry name" value="Zn-finger domain of Sec23/24"/>
    <property type="match status" value="1"/>
</dbReference>
<feature type="transmembrane region" description="Helical" evidence="10">
    <location>
        <begin position="60"/>
        <end position="82"/>
    </location>
</feature>
<keyword evidence="5 10" id="KW-0472">Membrane</keyword>
<dbReference type="PROSITE" id="PS50216">
    <property type="entry name" value="DHHC"/>
    <property type="match status" value="1"/>
</dbReference>
<dbReference type="GO" id="GO:0019706">
    <property type="term" value="F:protein-cysteine S-palmitoyltransferase activity"/>
    <property type="evidence" value="ECO:0007669"/>
    <property type="project" value="UniProtKB-EC"/>
</dbReference>
<evidence type="ECO:0000256" key="4">
    <source>
        <dbReference type="ARBA" id="ARBA00022989"/>
    </source>
</evidence>
<keyword evidence="2 10" id="KW-0808">Transferase</keyword>
<keyword evidence="8 10" id="KW-0012">Acyltransferase</keyword>
<accession>A0A0P4W4X6</accession>
<dbReference type="Gene3D" id="2.60.40.1670">
    <property type="entry name" value="beta-sandwich domain of Sec23/24"/>
    <property type="match status" value="1"/>
</dbReference>
<protein>
    <recommendedName>
        <fullName evidence="10">Palmitoyltransferase</fullName>
        <ecNumber evidence="10">2.3.1.225</ecNumber>
    </recommendedName>
</protein>
<dbReference type="InterPro" id="IPR036174">
    <property type="entry name" value="Znf_Sec23_Sec24_sf"/>
</dbReference>
<evidence type="ECO:0000259" key="11">
    <source>
        <dbReference type="Pfam" id="PF01529"/>
    </source>
</evidence>
<dbReference type="Pfam" id="PF01529">
    <property type="entry name" value="DHHC"/>
    <property type="match status" value="1"/>
</dbReference>
<dbReference type="AlphaFoldDB" id="A0A0P4W4X6"/>
<sequence length="596" mass="65837">MVNTTEELNGVGVVVENVPWGQSRGEVVARVAGWMVRAGVVAMTLPLVGVEVEGWLAYPFPLQCFMFLACSVGAVMTVWLMATNPCEVRKEDALAAPPREAVTWTWCSYCRLLRPPGSIHCFLCHCCIANVHHHCVALWRCIGRKSLPSFIALLGALTTVMFVNLVMIKAAFIGLQGSVGNYVIPFPVLFLLCHSILSLGSQDLRSTPQVYPSSVFVVRAPHKLIGAAPFTFSFSGIPSRRCELLRMTFRPMAALKTLPKPKKVEQLLQCSNDKCRALANPFWVTRDRDGKLACNICEATAPLSENTKDTSLRHGLLSGTDVHCLVHGGQPRARPRLVILLDGALPDVRTCIHRWAAATHGLPDVEILCRETRTCRLYSDGKVREEPMEGRGSLGTLVDRAWTAVAARGGRVVFISGQERRRLKADVLDALVVAASQVTLNMVCVSGQGVGMNPLLQPLVLHHQAQNGGSTRLVERSRDVLKLVHSGIFLFRGVMAHGRVRWTPGVEVTKVEGRGVTSCFHPDTDAFFMACVDPERQLEFSLRLDPDKVFSRRRLSDLEDNIVYFQLQMLYTNPEGKAALCVFNRMFSIDEGLQGR</sequence>
<dbReference type="GO" id="GO:0005783">
    <property type="term" value="C:endoplasmic reticulum"/>
    <property type="evidence" value="ECO:0007669"/>
    <property type="project" value="TreeGrafter"/>
</dbReference>
<evidence type="ECO:0000313" key="12">
    <source>
        <dbReference type="EMBL" id="JAI60671.1"/>
    </source>
</evidence>
<evidence type="ECO:0000256" key="3">
    <source>
        <dbReference type="ARBA" id="ARBA00022692"/>
    </source>
</evidence>
<dbReference type="GO" id="GO:0008270">
    <property type="term" value="F:zinc ion binding"/>
    <property type="evidence" value="ECO:0007669"/>
    <property type="project" value="InterPro"/>
</dbReference>
<dbReference type="PANTHER" id="PTHR22883">
    <property type="entry name" value="ZINC FINGER DHHC DOMAIN CONTAINING PROTEIN"/>
    <property type="match status" value="1"/>
</dbReference>
<feature type="transmembrane region" description="Helical" evidence="10">
    <location>
        <begin position="27"/>
        <end position="48"/>
    </location>
</feature>
<organism evidence="12">
    <name type="scientific">Scylla olivacea</name>
    <name type="common">Orange mud crab</name>
    <name type="synonym">Cancer olivacea</name>
    <dbReference type="NCBI Taxonomy" id="85551"/>
    <lineage>
        <taxon>Eukaryota</taxon>
        <taxon>Metazoa</taxon>
        <taxon>Ecdysozoa</taxon>
        <taxon>Arthropoda</taxon>
        <taxon>Crustacea</taxon>
        <taxon>Multicrustacea</taxon>
        <taxon>Malacostraca</taxon>
        <taxon>Eumalacostraca</taxon>
        <taxon>Eucarida</taxon>
        <taxon>Decapoda</taxon>
        <taxon>Pleocyemata</taxon>
        <taxon>Brachyura</taxon>
        <taxon>Eubrachyura</taxon>
        <taxon>Portunoidea</taxon>
        <taxon>Portunidae</taxon>
        <taxon>Portuninae</taxon>
        <taxon>Scylla</taxon>
    </lineage>
</organism>
<comment type="similarity">
    <text evidence="10">Belongs to the DHHC palmitoyltransferase family.</text>
</comment>
<keyword evidence="7" id="KW-0449">Lipoprotein</keyword>
<reference evidence="12" key="1">
    <citation type="submission" date="2015-09" db="EMBL/GenBank/DDBJ databases">
        <title>Scylla olivacea transcriptome.</title>
        <authorList>
            <person name="Ikhwanuddin M."/>
        </authorList>
    </citation>
    <scope>NUCLEOTIDE SEQUENCE</scope>
</reference>
<keyword evidence="6" id="KW-0564">Palmitate</keyword>
<feature type="transmembrane region" description="Helical" evidence="10">
    <location>
        <begin position="150"/>
        <end position="173"/>
    </location>
</feature>
<dbReference type="PANTHER" id="PTHR22883:SF43">
    <property type="entry name" value="PALMITOYLTRANSFERASE APP"/>
    <property type="match status" value="1"/>
</dbReference>
<dbReference type="InterPro" id="IPR039859">
    <property type="entry name" value="PFA4/ZDH16/20/ERF2-like"/>
</dbReference>
<evidence type="ECO:0000256" key="2">
    <source>
        <dbReference type="ARBA" id="ARBA00022679"/>
    </source>
</evidence>
<comment type="subcellular location">
    <subcellularLocation>
        <location evidence="1">Endomembrane system</location>
        <topology evidence="1">Multi-pass membrane protein</topology>
    </subcellularLocation>
</comment>
<evidence type="ECO:0000256" key="8">
    <source>
        <dbReference type="ARBA" id="ARBA00023315"/>
    </source>
</evidence>
<dbReference type="GO" id="GO:0030127">
    <property type="term" value="C:COPII vesicle coat"/>
    <property type="evidence" value="ECO:0007669"/>
    <property type="project" value="InterPro"/>
</dbReference>
<evidence type="ECO:0000256" key="10">
    <source>
        <dbReference type="RuleBase" id="RU079119"/>
    </source>
</evidence>
<evidence type="ECO:0000256" key="6">
    <source>
        <dbReference type="ARBA" id="ARBA00023139"/>
    </source>
</evidence>
<dbReference type="GO" id="GO:0006612">
    <property type="term" value="P:protein targeting to membrane"/>
    <property type="evidence" value="ECO:0007669"/>
    <property type="project" value="TreeGrafter"/>
</dbReference>
<evidence type="ECO:0000256" key="5">
    <source>
        <dbReference type="ARBA" id="ARBA00023136"/>
    </source>
</evidence>
<comment type="domain">
    <text evidence="10">The DHHC domain is required for palmitoyltransferase activity.</text>
</comment>
<comment type="catalytic activity">
    <reaction evidence="9 10">
        <text>L-cysteinyl-[protein] + hexadecanoyl-CoA = S-hexadecanoyl-L-cysteinyl-[protein] + CoA</text>
        <dbReference type="Rhea" id="RHEA:36683"/>
        <dbReference type="Rhea" id="RHEA-COMP:10131"/>
        <dbReference type="Rhea" id="RHEA-COMP:11032"/>
        <dbReference type="ChEBI" id="CHEBI:29950"/>
        <dbReference type="ChEBI" id="CHEBI:57287"/>
        <dbReference type="ChEBI" id="CHEBI:57379"/>
        <dbReference type="ChEBI" id="CHEBI:74151"/>
        <dbReference type="EC" id="2.3.1.225"/>
    </reaction>
</comment>